<dbReference type="SUPFAM" id="SSF103473">
    <property type="entry name" value="MFS general substrate transporter"/>
    <property type="match status" value="1"/>
</dbReference>
<evidence type="ECO:0000256" key="9">
    <source>
        <dbReference type="ARBA" id="ARBA00023136"/>
    </source>
</evidence>
<feature type="transmembrane region" description="Helical" evidence="13">
    <location>
        <begin position="73"/>
        <end position="94"/>
    </location>
</feature>
<evidence type="ECO:0000256" key="10">
    <source>
        <dbReference type="ARBA" id="ARBA00030646"/>
    </source>
</evidence>
<name>A0A7S3K6Y2_9STRA</name>
<dbReference type="GO" id="GO:0006811">
    <property type="term" value="P:monoatomic ion transport"/>
    <property type="evidence" value="ECO:0007669"/>
    <property type="project" value="UniProtKB-KW"/>
</dbReference>
<feature type="transmembrane region" description="Helical" evidence="13">
    <location>
        <begin position="100"/>
        <end position="126"/>
    </location>
</feature>
<keyword evidence="6 13" id="KW-0812">Transmembrane</keyword>
<keyword evidence="5" id="KW-1003">Cell membrane</keyword>
<feature type="transmembrane region" description="Helical" evidence="13">
    <location>
        <begin position="244"/>
        <end position="263"/>
    </location>
</feature>
<keyword evidence="8" id="KW-0406">Ion transport</keyword>
<dbReference type="GO" id="GO:0015098">
    <property type="term" value="F:molybdate ion transmembrane transporter activity"/>
    <property type="evidence" value="ECO:0007669"/>
    <property type="project" value="InterPro"/>
</dbReference>
<protein>
    <recommendedName>
        <fullName evidence="3">Molybdate-anion transporter</fullName>
    </recommendedName>
    <alternativeName>
        <fullName evidence="10">Major facilitator superfamily domain-containing protein 5</fullName>
    </alternativeName>
    <alternativeName>
        <fullName evidence="11">Molybdate transporter 2 homolog</fullName>
    </alternativeName>
</protein>
<feature type="transmembrane region" description="Helical" evidence="13">
    <location>
        <begin position="21"/>
        <end position="39"/>
    </location>
</feature>
<dbReference type="PANTHER" id="PTHR23516:SF1">
    <property type="entry name" value="MOLYBDATE-ANION TRANSPORTER"/>
    <property type="match status" value="1"/>
</dbReference>
<dbReference type="GO" id="GO:0005886">
    <property type="term" value="C:plasma membrane"/>
    <property type="evidence" value="ECO:0007669"/>
    <property type="project" value="UniProtKB-SubCell"/>
</dbReference>
<dbReference type="AlphaFoldDB" id="A0A7S3K6Y2"/>
<dbReference type="EMBL" id="HBIJ01023312">
    <property type="protein sequence ID" value="CAE0374557.1"/>
    <property type="molecule type" value="Transcribed_RNA"/>
</dbReference>
<feature type="transmembrane region" description="Helical" evidence="13">
    <location>
        <begin position="376"/>
        <end position="392"/>
    </location>
</feature>
<evidence type="ECO:0000256" key="3">
    <source>
        <dbReference type="ARBA" id="ARBA00021242"/>
    </source>
</evidence>
<dbReference type="PANTHER" id="PTHR23516">
    <property type="entry name" value="SAM (S-ADENOSYL METHIONINE) TRANSPORTER"/>
    <property type="match status" value="1"/>
</dbReference>
<evidence type="ECO:0000256" key="4">
    <source>
        <dbReference type="ARBA" id="ARBA00022448"/>
    </source>
</evidence>
<evidence type="ECO:0000256" key="2">
    <source>
        <dbReference type="ARBA" id="ARBA00004651"/>
    </source>
</evidence>
<evidence type="ECO:0000313" key="14">
    <source>
        <dbReference type="EMBL" id="CAE0374557.1"/>
    </source>
</evidence>
<feature type="compositionally biased region" description="Low complexity" evidence="12">
    <location>
        <begin position="506"/>
        <end position="521"/>
    </location>
</feature>
<evidence type="ECO:0000256" key="13">
    <source>
        <dbReference type="SAM" id="Phobius"/>
    </source>
</evidence>
<keyword evidence="7 13" id="KW-1133">Transmembrane helix</keyword>
<evidence type="ECO:0000256" key="8">
    <source>
        <dbReference type="ARBA" id="ARBA00023065"/>
    </source>
</evidence>
<dbReference type="InterPro" id="IPR036259">
    <property type="entry name" value="MFS_trans_sf"/>
</dbReference>
<sequence length="527" mass="58231">MEEAVKEEIRNEALGLSALDYWVLGSVVGFCYLLSRLWLKKLSSGSNSIGEKKNMNENDQVEKEYKKFRRNYVSAYVMALGAEYIQTAQTFALLRHGHRAGYSLIAEVFAIGFCASWIASAFISIFRDVAPSSRRLKIECCLCLAAYTGSSFAILWWGGITNQSHPDIAVATIASSRVIIGMALPLLQNSFDAWMRTAHSALNFPTAWKRRTYEACGSGTTMASVFAGIIVEVCRRQFDEVAPFKACIILAVCGFAIILFAWPTVPSSSHSTDEVAHLSIFSRLFSSCSCRRGFSAFRSAPFSALLVVFAASFFEIAAYVTSATWATTLCRIHDHAPHRTPFYGYVFSLLMASAVVGTLLFQIFNTNKFLSIELSALLLAIFAAFAFGKLALDHTTQNATRAALPPLLFFQFSVGWSVPVFATLKIKFIPTELRSTLNRVFNFFYGLIVIFLILLIPSNTRLTFLILGFGMSFASLALFALYFFFSRRSLQQLPIRHAKLVTTSGASSSVGTNATTTKTTKVSAPDR</sequence>
<evidence type="ECO:0000256" key="1">
    <source>
        <dbReference type="ARBA" id="ARBA00003019"/>
    </source>
</evidence>
<evidence type="ECO:0000256" key="11">
    <source>
        <dbReference type="ARBA" id="ARBA00032555"/>
    </source>
</evidence>
<comment type="function">
    <text evidence="1">Mediates high-affinity intracellular uptake of the rare oligo-element molybdenum.</text>
</comment>
<evidence type="ECO:0000256" key="5">
    <source>
        <dbReference type="ARBA" id="ARBA00022475"/>
    </source>
</evidence>
<feature type="transmembrane region" description="Helical" evidence="13">
    <location>
        <begin position="168"/>
        <end position="187"/>
    </location>
</feature>
<dbReference type="Pfam" id="PF05631">
    <property type="entry name" value="MFS_5"/>
    <property type="match status" value="1"/>
</dbReference>
<feature type="transmembrane region" description="Helical" evidence="13">
    <location>
        <begin position="436"/>
        <end position="456"/>
    </location>
</feature>
<feature type="transmembrane region" description="Helical" evidence="13">
    <location>
        <begin position="342"/>
        <end position="364"/>
    </location>
</feature>
<organism evidence="14">
    <name type="scientific">Aureoumbra lagunensis</name>
    <dbReference type="NCBI Taxonomy" id="44058"/>
    <lineage>
        <taxon>Eukaryota</taxon>
        <taxon>Sar</taxon>
        <taxon>Stramenopiles</taxon>
        <taxon>Ochrophyta</taxon>
        <taxon>Pelagophyceae</taxon>
        <taxon>Pelagomonadales</taxon>
        <taxon>Aureoumbra</taxon>
    </lineage>
</organism>
<feature type="transmembrane region" description="Helical" evidence="13">
    <location>
        <begin position="301"/>
        <end position="322"/>
    </location>
</feature>
<gene>
    <name evidence="14" type="ORF">ALAG00032_LOCUS15360</name>
</gene>
<feature type="transmembrane region" description="Helical" evidence="13">
    <location>
        <begin position="138"/>
        <end position="156"/>
    </location>
</feature>
<reference evidence="14" key="1">
    <citation type="submission" date="2021-01" db="EMBL/GenBank/DDBJ databases">
        <authorList>
            <person name="Corre E."/>
            <person name="Pelletier E."/>
            <person name="Niang G."/>
            <person name="Scheremetjew M."/>
            <person name="Finn R."/>
            <person name="Kale V."/>
            <person name="Holt S."/>
            <person name="Cochrane G."/>
            <person name="Meng A."/>
            <person name="Brown T."/>
            <person name="Cohen L."/>
        </authorList>
    </citation>
    <scope>NUCLEOTIDE SEQUENCE</scope>
    <source>
        <strain evidence="14">CCMP1510</strain>
    </source>
</reference>
<evidence type="ECO:0000256" key="12">
    <source>
        <dbReference type="SAM" id="MobiDB-lite"/>
    </source>
</evidence>
<proteinExistence type="predicted"/>
<accession>A0A7S3K6Y2</accession>
<feature type="region of interest" description="Disordered" evidence="12">
    <location>
        <begin position="506"/>
        <end position="527"/>
    </location>
</feature>
<keyword evidence="4" id="KW-0813">Transport</keyword>
<evidence type="ECO:0000256" key="6">
    <source>
        <dbReference type="ARBA" id="ARBA00022692"/>
    </source>
</evidence>
<dbReference type="InterPro" id="IPR008509">
    <property type="entry name" value="MOT2/MFSD5"/>
</dbReference>
<keyword evidence="9 13" id="KW-0472">Membrane</keyword>
<comment type="subcellular location">
    <subcellularLocation>
        <location evidence="2">Cell membrane</location>
        <topology evidence="2">Multi-pass membrane protein</topology>
    </subcellularLocation>
</comment>
<feature type="transmembrane region" description="Helical" evidence="13">
    <location>
        <begin position="462"/>
        <end position="485"/>
    </location>
</feature>
<evidence type="ECO:0000256" key="7">
    <source>
        <dbReference type="ARBA" id="ARBA00022989"/>
    </source>
</evidence>